<sequence>MLAAAKFIFDNKADPPLEKLLFATRSTTGEVPYPSVCARAPPKDVGFVNGSRASEVQNSLDFLHRTTTQAGLEHDSGTHGPSVT</sequence>
<organism evidence="1 2">
    <name type="scientific">Branchiostoma lanceolatum</name>
    <name type="common">Common lancelet</name>
    <name type="synonym">Amphioxus lanceolatum</name>
    <dbReference type="NCBI Taxonomy" id="7740"/>
    <lineage>
        <taxon>Eukaryota</taxon>
        <taxon>Metazoa</taxon>
        <taxon>Chordata</taxon>
        <taxon>Cephalochordata</taxon>
        <taxon>Leptocardii</taxon>
        <taxon>Amphioxiformes</taxon>
        <taxon>Branchiostomatidae</taxon>
        <taxon>Branchiostoma</taxon>
    </lineage>
</organism>
<dbReference type="Proteomes" id="UP000838412">
    <property type="component" value="Chromosome 14"/>
</dbReference>
<evidence type="ECO:0000313" key="2">
    <source>
        <dbReference type="Proteomes" id="UP000838412"/>
    </source>
</evidence>
<protein>
    <submittedName>
        <fullName evidence="1">Hypp7457 protein</fullName>
    </submittedName>
</protein>
<keyword evidence="2" id="KW-1185">Reference proteome</keyword>
<dbReference type="EMBL" id="OV696699">
    <property type="protein sequence ID" value="CAH1245301.1"/>
    <property type="molecule type" value="Genomic_DNA"/>
</dbReference>
<name>A0A8K0EE91_BRALA</name>
<dbReference type="AlphaFoldDB" id="A0A8K0EE91"/>
<reference evidence="1" key="1">
    <citation type="submission" date="2022-01" db="EMBL/GenBank/DDBJ databases">
        <authorList>
            <person name="Braso-Vives M."/>
        </authorList>
    </citation>
    <scope>NUCLEOTIDE SEQUENCE</scope>
</reference>
<evidence type="ECO:0000313" key="1">
    <source>
        <dbReference type="EMBL" id="CAH1245301.1"/>
    </source>
</evidence>
<proteinExistence type="predicted"/>
<accession>A0A8K0EE91</accession>
<gene>
    <name evidence="1" type="primary">Hypp7457</name>
    <name evidence="1" type="ORF">BLAG_LOCUS7672</name>
</gene>